<name>A0AA49X2L3_9VIRU</name>
<dbReference type="GO" id="GO:0044826">
    <property type="term" value="P:viral genome integration into host DNA"/>
    <property type="evidence" value="ECO:0007669"/>
    <property type="project" value="UniProtKB-KW"/>
</dbReference>
<protein>
    <recommendedName>
        <fullName evidence="2">Integrase</fullName>
    </recommendedName>
</protein>
<evidence type="ECO:0000256" key="5">
    <source>
        <dbReference type="ARBA" id="ARBA00023172"/>
    </source>
</evidence>
<dbReference type="GO" id="GO:0015074">
    <property type="term" value="P:DNA integration"/>
    <property type="evidence" value="ECO:0007669"/>
    <property type="project" value="UniProtKB-KW"/>
</dbReference>
<feature type="domain" description="Tyr recombinase" evidence="9">
    <location>
        <begin position="165"/>
        <end position="367"/>
    </location>
</feature>
<evidence type="ECO:0000256" key="2">
    <source>
        <dbReference type="ARBA" id="ARBA00016082"/>
    </source>
</evidence>
<dbReference type="EMBL" id="OQ890319">
    <property type="protein sequence ID" value="WLJ25923.1"/>
    <property type="molecule type" value="Genomic_DNA"/>
</dbReference>
<reference evidence="10" key="1">
    <citation type="submission" date="2023-04" db="EMBL/GenBank/DDBJ databases">
        <title>The human skin virome in hidradenitis suppurativa patients.</title>
        <authorList>
            <person name="Jansen D."/>
        </authorList>
    </citation>
    <scope>NUCLEOTIDE SEQUENCE</scope>
    <source>
        <strain evidence="10">VC3_JansenPhageH</strain>
    </source>
</reference>
<dbReference type="Pfam" id="PF00589">
    <property type="entry name" value="Phage_integrase"/>
    <property type="match status" value="1"/>
</dbReference>
<dbReference type="InterPro" id="IPR002104">
    <property type="entry name" value="Integrase_catalytic"/>
</dbReference>
<dbReference type="PROSITE" id="PS51898">
    <property type="entry name" value="TYR_RECOMBINASE"/>
    <property type="match status" value="1"/>
</dbReference>
<keyword evidence="5" id="KW-0233">DNA recombination</keyword>
<dbReference type="Gene3D" id="1.10.443.10">
    <property type="entry name" value="Intergrase catalytic core"/>
    <property type="match status" value="1"/>
</dbReference>
<dbReference type="GO" id="GO:0003677">
    <property type="term" value="F:DNA binding"/>
    <property type="evidence" value="ECO:0007669"/>
    <property type="project" value="UniProtKB-KW"/>
</dbReference>
<dbReference type="PANTHER" id="PTHR30629">
    <property type="entry name" value="PROPHAGE INTEGRASE"/>
    <property type="match status" value="1"/>
</dbReference>
<dbReference type="InterPro" id="IPR050808">
    <property type="entry name" value="Phage_Integrase"/>
</dbReference>
<keyword evidence="6" id="KW-1179">Viral genome integration</keyword>
<comment type="function">
    <text evidence="8">Integrase is necessary for integration of the phage into the host genome by site-specific recombination. In conjunction with excisionase, integrase is also necessary for excision of the prophage from the host genome.</text>
</comment>
<organism evidence="10">
    <name type="scientific">Firmicutes phage HS11</name>
    <dbReference type="NCBI Taxonomy" id="3056393"/>
    <lineage>
        <taxon>Viruses</taxon>
    </lineage>
</organism>
<evidence type="ECO:0000256" key="8">
    <source>
        <dbReference type="ARBA" id="ARBA00049605"/>
    </source>
</evidence>
<accession>A0AA49X2L3</accession>
<dbReference type="InterPro" id="IPR013762">
    <property type="entry name" value="Integrase-like_cat_sf"/>
</dbReference>
<dbReference type="SUPFAM" id="SSF56349">
    <property type="entry name" value="DNA breaking-rejoining enzymes"/>
    <property type="match status" value="1"/>
</dbReference>
<keyword evidence="3" id="KW-0229">DNA integration</keyword>
<dbReference type="InterPro" id="IPR010998">
    <property type="entry name" value="Integrase_recombinase_N"/>
</dbReference>
<evidence type="ECO:0000256" key="6">
    <source>
        <dbReference type="ARBA" id="ARBA00023195"/>
    </source>
</evidence>
<dbReference type="InterPro" id="IPR011010">
    <property type="entry name" value="DNA_brk_join_enz"/>
</dbReference>
<evidence type="ECO:0000313" key="10">
    <source>
        <dbReference type="EMBL" id="WLJ25923.1"/>
    </source>
</evidence>
<proteinExistence type="inferred from homology"/>
<dbReference type="GO" id="GO:0046718">
    <property type="term" value="P:symbiont entry into host cell"/>
    <property type="evidence" value="ECO:0007669"/>
    <property type="project" value="UniProtKB-KW"/>
</dbReference>
<evidence type="ECO:0000256" key="3">
    <source>
        <dbReference type="ARBA" id="ARBA00022908"/>
    </source>
</evidence>
<comment type="similarity">
    <text evidence="1">Belongs to the 'phage' integrase family.</text>
</comment>
<keyword evidence="4" id="KW-0238">DNA-binding</keyword>
<evidence type="ECO:0000256" key="7">
    <source>
        <dbReference type="ARBA" id="ARBA00023296"/>
    </source>
</evidence>
<dbReference type="CDD" id="cd01189">
    <property type="entry name" value="INT_ICEBs1_C_like"/>
    <property type="match status" value="1"/>
</dbReference>
<dbReference type="PANTHER" id="PTHR30629:SF2">
    <property type="entry name" value="PROPHAGE INTEGRASE INTS-RELATED"/>
    <property type="match status" value="1"/>
</dbReference>
<keyword evidence="7" id="KW-1160">Virus entry into host cell</keyword>
<dbReference type="GO" id="GO:0075713">
    <property type="term" value="P:establishment of integrated proviral latency"/>
    <property type="evidence" value="ECO:0007669"/>
    <property type="project" value="UniProtKB-KW"/>
</dbReference>
<evidence type="ECO:0000256" key="1">
    <source>
        <dbReference type="ARBA" id="ARBA00008857"/>
    </source>
</evidence>
<dbReference type="InterPro" id="IPR004107">
    <property type="entry name" value="Integrase_SAM-like_N"/>
</dbReference>
<evidence type="ECO:0000256" key="4">
    <source>
        <dbReference type="ARBA" id="ARBA00023125"/>
    </source>
</evidence>
<sequence length="375" mass="43035">MPKNNVSKGKDGRYRYRTTDANGLRVELRSRSGEKRSDFLRRCNAIDQSAETACYSETFDDLFTLWMTEYVKEKCSKAYYRTCAHIYEHYVKPYLGHLGIHEIKRKDVYKCMTRAEKTGIASSTVKKVRLCVSAPYAWAQNILGLDLISPTIGMVYRFESKVKMGRKRVIEAEEMKRILDAAKASKYEMYFRILAQTGMRPSEALGLKISDIDLKEGVLHIRRGITMYGMSPLKTDLAKRDFPLSDTLRGDLIEQRNAVAFTTREGWLFPAADGVPKMNAVKVALNRILRQTAVWERGGRNHLKKLSLLTPAVTCSLYDFRHTFATRMAEKGINPKMLQYLMGHSDIKTTLSYYIDVTDMMINEAKDGMEKMINF</sequence>
<evidence type="ECO:0000259" key="9">
    <source>
        <dbReference type="PROSITE" id="PS51898"/>
    </source>
</evidence>
<dbReference type="Gene3D" id="1.10.150.130">
    <property type="match status" value="1"/>
</dbReference>
<dbReference type="Pfam" id="PF14659">
    <property type="entry name" value="Phage_int_SAM_3"/>
    <property type="match status" value="1"/>
</dbReference>
<dbReference type="GO" id="GO:0006310">
    <property type="term" value="P:DNA recombination"/>
    <property type="evidence" value="ECO:0007669"/>
    <property type="project" value="UniProtKB-KW"/>
</dbReference>